<dbReference type="InterPro" id="IPR045851">
    <property type="entry name" value="AMP-bd_C_sf"/>
</dbReference>
<dbReference type="OrthoDB" id="2378856at2"/>
<keyword evidence="3" id="KW-0597">Phosphoprotein</keyword>
<protein>
    <submittedName>
        <fullName evidence="5">Amino acid adenylation domain-containing protein</fullName>
    </submittedName>
</protein>
<dbReference type="EMBL" id="FMZZ01000034">
    <property type="protein sequence ID" value="SDE02366.1"/>
    <property type="molecule type" value="Genomic_DNA"/>
</dbReference>
<comment type="cofactor">
    <cofactor evidence="1">
        <name>pantetheine 4'-phosphate</name>
        <dbReference type="ChEBI" id="CHEBI:47942"/>
    </cofactor>
</comment>
<dbReference type="PANTHER" id="PTHR45527:SF1">
    <property type="entry name" value="FATTY ACID SYNTHASE"/>
    <property type="match status" value="1"/>
</dbReference>
<feature type="domain" description="Carrier" evidence="4">
    <location>
        <begin position="1107"/>
        <end position="1182"/>
    </location>
</feature>
<dbReference type="SUPFAM" id="SSF47336">
    <property type="entry name" value="ACP-like"/>
    <property type="match status" value="2"/>
</dbReference>
<dbReference type="Pfam" id="PF00501">
    <property type="entry name" value="AMP-binding"/>
    <property type="match status" value="2"/>
</dbReference>
<dbReference type="InterPro" id="IPR010071">
    <property type="entry name" value="AA_adenyl_dom"/>
</dbReference>
<evidence type="ECO:0000313" key="5">
    <source>
        <dbReference type="EMBL" id="SDE02366.1"/>
    </source>
</evidence>
<dbReference type="Proteomes" id="UP000199501">
    <property type="component" value="Unassembled WGS sequence"/>
</dbReference>
<keyword evidence="6" id="KW-1185">Reference proteome</keyword>
<dbReference type="InterPro" id="IPR025110">
    <property type="entry name" value="AMP-bd_C"/>
</dbReference>
<dbReference type="FunFam" id="3.40.50.12780:FF:000012">
    <property type="entry name" value="Non-ribosomal peptide synthetase"/>
    <property type="match status" value="1"/>
</dbReference>
<name>A0A1G6ZLC0_9PSEU</name>
<evidence type="ECO:0000256" key="1">
    <source>
        <dbReference type="ARBA" id="ARBA00001957"/>
    </source>
</evidence>
<dbReference type="GO" id="GO:0005829">
    <property type="term" value="C:cytosol"/>
    <property type="evidence" value="ECO:0007669"/>
    <property type="project" value="TreeGrafter"/>
</dbReference>
<dbReference type="SMART" id="SM00823">
    <property type="entry name" value="PKS_PP"/>
    <property type="match status" value="2"/>
</dbReference>
<feature type="non-terminal residue" evidence="5">
    <location>
        <position position="2065"/>
    </location>
</feature>
<dbReference type="InterPro" id="IPR023213">
    <property type="entry name" value="CAT-like_dom_sf"/>
</dbReference>
<gene>
    <name evidence="5" type="ORF">SAMN05216174_1341</name>
</gene>
<dbReference type="InterPro" id="IPR020845">
    <property type="entry name" value="AMP-binding_CS"/>
</dbReference>
<dbReference type="GO" id="GO:0072330">
    <property type="term" value="P:monocarboxylic acid biosynthetic process"/>
    <property type="evidence" value="ECO:0007669"/>
    <property type="project" value="UniProtKB-ARBA"/>
</dbReference>
<dbReference type="FunFam" id="1.10.1200.10:FF:000016">
    <property type="entry name" value="Non-ribosomal peptide synthase"/>
    <property type="match status" value="2"/>
</dbReference>
<dbReference type="InterPro" id="IPR009081">
    <property type="entry name" value="PP-bd_ACP"/>
</dbReference>
<dbReference type="PROSITE" id="PS50075">
    <property type="entry name" value="CARRIER"/>
    <property type="match status" value="2"/>
</dbReference>
<dbReference type="Gene3D" id="3.40.50.980">
    <property type="match status" value="4"/>
</dbReference>
<dbReference type="STRING" id="1271860.SAMN05216174_1341"/>
<dbReference type="Pfam" id="PF00668">
    <property type="entry name" value="Condensation"/>
    <property type="match status" value="2"/>
</dbReference>
<dbReference type="GO" id="GO:0008610">
    <property type="term" value="P:lipid biosynthetic process"/>
    <property type="evidence" value="ECO:0007669"/>
    <property type="project" value="UniProtKB-ARBA"/>
</dbReference>
<dbReference type="Gene3D" id="2.30.38.10">
    <property type="entry name" value="Luciferase, Domain 3"/>
    <property type="match status" value="2"/>
</dbReference>
<dbReference type="FunFam" id="3.30.300.30:FF:000010">
    <property type="entry name" value="Enterobactin synthetase component F"/>
    <property type="match status" value="1"/>
</dbReference>
<proteinExistence type="predicted"/>
<dbReference type="SUPFAM" id="SSF52777">
    <property type="entry name" value="CoA-dependent acyltransferases"/>
    <property type="match status" value="4"/>
</dbReference>
<evidence type="ECO:0000256" key="2">
    <source>
        <dbReference type="ARBA" id="ARBA00022450"/>
    </source>
</evidence>
<dbReference type="Pfam" id="PF13193">
    <property type="entry name" value="AMP-binding_C"/>
    <property type="match status" value="2"/>
</dbReference>
<dbReference type="GO" id="GO:0003824">
    <property type="term" value="F:catalytic activity"/>
    <property type="evidence" value="ECO:0007669"/>
    <property type="project" value="InterPro"/>
</dbReference>
<evidence type="ECO:0000256" key="3">
    <source>
        <dbReference type="ARBA" id="ARBA00022553"/>
    </source>
</evidence>
<dbReference type="InterPro" id="IPR036736">
    <property type="entry name" value="ACP-like_sf"/>
</dbReference>
<dbReference type="InterPro" id="IPR006162">
    <property type="entry name" value="Ppantetheine_attach_site"/>
</dbReference>
<keyword evidence="2" id="KW-0596">Phosphopantetheine</keyword>
<dbReference type="Gene3D" id="3.30.559.30">
    <property type="entry name" value="Nonribosomal peptide synthetase, condensation domain"/>
    <property type="match status" value="2"/>
</dbReference>
<sequence length="2065" mass="219575">VLLEQPGIADAAVVVREDQPGDQRLVSYVVGSVDGLRETVAARLPDYMVPSAFVVVGALPLTPNGKLDRASLPAPDVQTSGRAPRTPREEILCGLFAEVLGGPGVGIDDSFFDLGGHSLLATRLVSRVRSVLGVETPIRALFETPTVAGLASTLDNAGQARAAVTAAQRPERVPLSFAQQRLWFLQRFEGAGTTYNQPVALRLVGDLDADALEQALGDLVARHESLRTVFGEDAGGPHQVVLDSARPVMERVATTERDLDAALKAAAAHPFALDTEIPLRAWLFETGPTEHALLLLTHHIAGDGWSRTPMARDLATAYTARHAGRAPDWAPLPVQYADYALWQRSALGAEGDADSPLARQLAYWTEKLADLPEELDLPFDRPRPAMASYRGGRVRFTVPAEVHAGLAALARERNATLFMVVQAALGLLLSRLGAGTDIPIGTPIAGRTDDALDGLIGVFLNTLVLRTDVSGDPTLAEVVDRVRETDLAAYAHQDVPFERLVEVLNPTRSTARHPLFQVLLSIDNIDHHGAVAGLAALPGLTASLLETDSGVAKFDLAFGLTETRDADGAATGLSGMVEYATDLLDESSAQAIADRFARVLAQAAAGAPIDVRTPAEHASLIADDAATDLPDASVADLITRQAAATPDAVAVIAGRGSLTYSEVDTRANRLAGLLAARGAGPERLIGVALPRGVDLVVGLVAILKSGAGYLPLDTDYPADRLAYMLDDAQPLLVLTTADLRDTLPPCETLETGDLDGDPIPVRPSLPSSPAYVIYTSGSTGRPKGVVVPGAALTNFAVSMRDRLALGERDRLLAVTTVGFDIHGLELFVPLLSGAAVVVADRDEVRDPAAVAALVRAHDVSVIQATPSWWRAVVAEEAEALRGVRALVGGEALPADLARSLATVAVSVTNLYGPTETTIWSTASEVDDEPTIGGPIANTRVYVLDAALRLVPPGVTGELYIAGAGVTRGYLNRPGLTAERFVADPFTGGRMYRTGDLVRRLPDGELVYLRRADDQVKLRGHRVELGEIRAALLDLPRVADAVVVVRADRLVAYVVGETGGLRAALAQRLPDYMVPSVFVALAALPLTPNGKIDRKALPEPEIRAEGRAPRTPREEILCGLFAEVLGVVRVGIDDSFFDLGGHSLLATRLVSRVRSVLGVELAIRQLFVSPTVAGLSAALDGAGAARGPVVAVSPRPERVPLSFAQRRLWFLHEFEGPSTAYTVPLALRLTGPLDIDALRQAFADVVARHEALRTVIRVDEDGPHQVVLDEAPRLEIARDGFTAALAYRFDLAAELPVRGWLFNDGPDQWTLLLLTHHIATDAWSTGPLTRDLATAYTARAAGRAPDWTPLPVQYADYALWQHGSLGLESDPSSLAAQQVAFWSAALAGIPEELALPFDRPRPAVATFAGDRISFTVPADLHDRLTRVAKEARATLFMVVQAGVAALLARMGAGTDIPLGTPIAGRTDEALDDLVGFFVNTLVLRTDLSGDPSFVDLIGRVRETALAAYANQDVPFERLVEVLNPARSLARHPLFQVMLAFTNDTGTAPTLPGIDAEGVAVGTDSAKFDLSFRFTETQDGLRGVLDFATDLFDRATAESLTRRLLTVLAALADDPSGPVHRTPVLDPAERHDLVVTRNATTRAVRRASLPELFAEQAIATPDTVAVECGDNALTYAELDARANRLAHALGDVRGLVAIALPPTVDAVAAMLAVLKAGAAYVPVDLASPPERVALILADAKPALVLTDGSIDLPASVSALRIDRVDWASLPDTPPRQEIHPHDPAYVVYTSGSTGRPKGVVIEHRSLGAYLVRAREVYAPAVAGVSLAHTSLAFDLTVTALFTPLVAGGRVRLGELGAATPTFTKATPSHLALLDTLPDTAAPTGLLILGGEALHGEPLARWRERHPDAVVVNAYGPTEATVNCLDFRLEPGEPAPAGAVPVGRPFWNTRAYVLDAGLQPVPSGVVGELYVAGDVLARGYLNRAALTAERFVADPFVEGERMYRTGDLVRWNADGDLVYVGRADDQVKLRGFRVELEEIRSVLLEQPGIADAAVVVREDQPGDQRLVS</sequence>
<dbReference type="GO" id="GO:0044550">
    <property type="term" value="P:secondary metabolite biosynthetic process"/>
    <property type="evidence" value="ECO:0007669"/>
    <property type="project" value="UniProtKB-ARBA"/>
</dbReference>
<dbReference type="InterPro" id="IPR000873">
    <property type="entry name" value="AMP-dep_synth/lig_dom"/>
</dbReference>
<evidence type="ECO:0000313" key="6">
    <source>
        <dbReference type="Proteomes" id="UP000199501"/>
    </source>
</evidence>
<dbReference type="SUPFAM" id="SSF56801">
    <property type="entry name" value="Acetyl-CoA synthetase-like"/>
    <property type="match status" value="3"/>
</dbReference>
<dbReference type="Gene3D" id="3.30.559.10">
    <property type="entry name" value="Chloramphenicol acetyltransferase-like domain"/>
    <property type="match status" value="2"/>
</dbReference>
<feature type="domain" description="Carrier" evidence="4">
    <location>
        <begin position="83"/>
        <end position="158"/>
    </location>
</feature>
<dbReference type="CDD" id="cd19540">
    <property type="entry name" value="LCL_NRPS-like"/>
    <property type="match status" value="2"/>
</dbReference>
<accession>A0A1G6ZLC0</accession>
<dbReference type="NCBIfam" id="TIGR01733">
    <property type="entry name" value="AA-adenyl-dom"/>
    <property type="match status" value="2"/>
</dbReference>
<feature type="non-terminal residue" evidence="5">
    <location>
        <position position="1"/>
    </location>
</feature>
<dbReference type="InterPro" id="IPR001242">
    <property type="entry name" value="Condensation_dom"/>
</dbReference>
<evidence type="ECO:0000259" key="4">
    <source>
        <dbReference type="PROSITE" id="PS50075"/>
    </source>
</evidence>
<dbReference type="CDD" id="cd05930">
    <property type="entry name" value="A_NRPS"/>
    <property type="match status" value="2"/>
</dbReference>
<dbReference type="PROSITE" id="PS00012">
    <property type="entry name" value="PHOSPHOPANTETHEINE"/>
    <property type="match status" value="2"/>
</dbReference>
<dbReference type="InterPro" id="IPR020806">
    <property type="entry name" value="PKS_PP-bd"/>
</dbReference>
<dbReference type="Gene3D" id="3.30.300.30">
    <property type="match status" value="3"/>
</dbReference>
<dbReference type="GO" id="GO:0031177">
    <property type="term" value="F:phosphopantetheine binding"/>
    <property type="evidence" value="ECO:0007669"/>
    <property type="project" value="InterPro"/>
</dbReference>
<dbReference type="Pfam" id="PF00550">
    <property type="entry name" value="PP-binding"/>
    <property type="match status" value="2"/>
</dbReference>
<dbReference type="PANTHER" id="PTHR45527">
    <property type="entry name" value="NONRIBOSOMAL PEPTIDE SYNTHETASE"/>
    <property type="match status" value="1"/>
</dbReference>
<dbReference type="GO" id="GO:0043041">
    <property type="term" value="P:amino acid activation for nonribosomal peptide biosynthetic process"/>
    <property type="evidence" value="ECO:0007669"/>
    <property type="project" value="TreeGrafter"/>
</dbReference>
<dbReference type="Gene3D" id="1.10.1200.10">
    <property type="entry name" value="ACP-like"/>
    <property type="match status" value="2"/>
</dbReference>
<organism evidence="5 6">
    <name type="scientific">Actinokineospora iranica</name>
    <dbReference type="NCBI Taxonomy" id="1271860"/>
    <lineage>
        <taxon>Bacteria</taxon>
        <taxon>Bacillati</taxon>
        <taxon>Actinomycetota</taxon>
        <taxon>Actinomycetes</taxon>
        <taxon>Pseudonocardiales</taxon>
        <taxon>Pseudonocardiaceae</taxon>
        <taxon>Actinokineospora</taxon>
    </lineage>
</organism>
<dbReference type="FunFam" id="3.40.50.980:FF:000001">
    <property type="entry name" value="Non-ribosomal peptide synthetase"/>
    <property type="match status" value="2"/>
</dbReference>
<dbReference type="FunFam" id="2.30.38.10:FF:000001">
    <property type="entry name" value="Non-ribosomal peptide synthetase PvdI"/>
    <property type="match status" value="2"/>
</dbReference>
<reference evidence="6" key="1">
    <citation type="submission" date="2016-10" db="EMBL/GenBank/DDBJ databases">
        <authorList>
            <person name="Varghese N."/>
            <person name="Submissions S."/>
        </authorList>
    </citation>
    <scope>NUCLEOTIDE SEQUENCE [LARGE SCALE GENOMIC DNA]</scope>
    <source>
        <strain evidence="6">IBRC-M 10403</strain>
    </source>
</reference>
<dbReference type="PROSITE" id="PS00455">
    <property type="entry name" value="AMP_BINDING"/>
    <property type="match status" value="2"/>
</dbReference>
<dbReference type="NCBIfam" id="NF003417">
    <property type="entry name" value="PRK04813.1"/>
    <property type="match status" value="3"/>
</dbReference>